<dbReference type="HAMAP" id="MF_00178">
    <property type="entry name" value="Lumazine_synth"/>
    <property type="match status" value="1"/>
</dbReference>
<dbReference type="InterPro" id="IPR002180">
    <property type="entry name" value="LS/RS"/>
</dbReference>
<dbReference type="PANTHER" id="PTHR21058">
    <property type="entry name" value="6,7-DIMETHYL-8-RIBITYLLUMAZINE SYNTHASE DMRL SYNTHASE LUMAZINE SYNTHASE"/>
    <property type="match status" value="1"/>
</dbReference>
<dbReference type="UniPathway" id="UPA00275">
    <property type="reaction ID" value="UER00404"/>
</dbReference>
<dbReference type="GO" id="GO:0009231">
    <property type="term" value="P:riboflavin biosynthetic process"/>
    <property type="evidence" value="ECO:0007669"/>
    <property type="project" value="UniProtKB-UniRule"/>
</dbReference>
<comment type="similarity">
    <text evidence="2 7">Belongs to the DMRL synthase family.</text>
</comment>
<proteinExistence type="inferred from homology"/>
<gene>
    <name evidence="7" type="primary">ribH</name>
    <name evidence="8" type="ORF">COA71_00925</name>
</gene>
<feature type="binding site" evidence="7">
    <location>
        <position position="111"/>
    </location>
    <ligand>
        <name>5-amino-6-(D-ribitylamino)uracil</name>
        <dbReference type="ChEBI" id="CHEBI:15934"/>
    </ligand>
</feature>
<dbReference type="GO" id="GO:0000906">
    <property type="term" value="F:6,7-dimethyl-8-ribityllumazine synthase activity"/>
    <property type="evidence" value="ECO:0007669"/>
    <property type="project" value="UniProtKB-UniRule"/>
</dbReference>
<comment type="caution">
    <text evidence="7">Lacks conserved residue(s) required for the propagation of feature annotation.</text>
</comment>
<evidence type="ECO:0000256" key="5">
    <source>
        <dbReference type="ARBA" id="ARBA00022679"/>
    </source>
</evidence>
<comment type="subunit">
    <text evidence="7">Forms an icosahedral capsid composed of 60 subunits, arranged as a dodecamer of pentamers.</text>
</comment>
<name>A0A2A5CHV7_9GAMM</name>
<dbReference type="InterPro" id="IPR036467">
    <property type="entry name" value="LS/RS_sf"/>
</dbReference>
<sequence length="151" mass="17056">MNQNINQRKPYRIAFIQSSWHEAIVKKGKEGFLEKFKEFGLSTKLVDFYQLPGALEIPLKCKQVCETNKYDLVIAAGFIVDGGIYRHDFVASAVLDGIMNVQLELGIPILSMVLTPHDFDDSKARNDFFQKHFIIKGQEIADAAHALLTVN</sequence>
<protein>
    <recommendedName>
        <fullName evidence="3 7">6,7-dimethyl-8-ribityllumazine synthase</fullName>
        <shortName evidence="7">DMRL synthase</shortName>
        <shortName evidence="7">LS</shortName>
        <shortName evidence="7">Lumazine synthase</shortName>
        <ecNumber evidence="3 7">2.5.1.78</ecNumber>
    </recommendedName>
</protein>
<evidence type="ECO:0000256" key="1">
    <source>
        <dbReference type="ARBA" id="ARBA00004917"/>
    </source>
</evidence>
<dbReference type="GO" id="GO:0005829">
    <property type="term" value="C:cytosol"/>
    <property type="evidence" value="ECO:0007669"/>
    <property type="project" value="TreeGrafter"/>
</dbReference>
<comment type="pathway">
    <text evidence="1 7">Cofactor biosynthesis; riboflavin biosynthesis; riboflavin from 2-hydroxy-3-oxobutyl phosphate and 5-amino-6-(D-ribitylamino)uracil: step 1/2.</text>
</comment>
<keyword evidence="5 7" id="KW-0808">Transferase</keyword>
<dbReference type="InterPro" id="IPR034964">
    <property type="entry name" value="LS"/>
</dbReference>
<evidence type="ECO:0000256" key="4">
    <source>
        <dbReference type="ARBA" id="ARBA00022619"/>
    </source>
</evidence>
<accession>A0A2A5CHV7</accession>
<dbReference type="EC" id="2.5.1.78" evidence="3 7"/>
<dbReference type="Gene3D" id="3.40.50.960">
    <property type="entry name" value="Lumazine/riboflavin synthase"/>
    <property type="match status" value="1"/>
</dbReference>
<organism evidence="8 9">
    <name type="scientific">SAR86 cluster bacterium</name>
    <dbReference type="NCBI Taxonomy" id="2030880"/>
    <lineage>
        <taxon>Bacteria</taxon>
        <taxon>Pseudomonadati</taxon>
        <taxon>Pseudomonadota</taxon>
        <taxon>Gammaproteobacteria</taxon>
        <taxon>SAR86 cluster</taxon>
    </lineage>
</organism>
<evidence type="ECO:0000313" key="8">
    <source>
        <dbReference type="EMBL" id="PCJ43467.1"/>
    </source>
</evidence>
<evidence type="ECO:0000256" key="7">
    <source>
        <dbReference type="HAMAP-Rule" id="MF_00178"/>
    </source>
</evidence>
<dbReference type="Pfam" id="PF00885">
    <property type="entry name" value="DMRL_synthase"/>
    <property type="match status" value="1"/>
</dbReference>
<evidence type="ECO:0000256" key="3">
    <source>
        <dbReference type="ARBA" id="ARBA00012664"/>
    </source>
</evidence>
<comment type="caution">
    <text evidence="8">The sequence shown here is derived from an EMBL/GenBank/DDBJ whole genome shotgun (WGS) entry which is preliminary data.</text>
</comment>
<comment type="function">
    <text evidence="7">Catalyzes the formation of 6,7-dimethyl-8-ribityllumazine by condensation of 5-amino-6-(D-ribitylamino)uracil with 3,4-dihydroxy-2-butanone 4-phosphate. This is the penultimate step in the biosynthesis of riboflavin.</text>
</comment>
<comment type="catalytic activity">
    <reaction evidence="6 7">
        <text>(2S)-2-hydroxy-3-oxobutyl phosphate + 5-amino-6-(D-ribitylamino)uracil = 6,7-dimethyl-8-(1-D-ribityl)lumazine + phosphate + 2 H2O + H(+)</text>
        <dbReference type="Rhea" id="RHEA:26152"/>
        <dbReference type="ChEBI" id="CHEBI:15377"/>
        <dbReference type="ChEBI" id="CHEBI:15378"/>
        <dbReference type="ChEBI" id="CHEBI:15934"/>
        <dbReference type="ChEBI" id="CHEBI:43474"/>
        <dbReference type="ChEBI" id="CHEBI:58201"/>
        <dbReference type="ChEBI" id="CHEBI:58830"/>
        <dbReference type="EC" id="2.5.1.78"/>
    </reaction>
</comment>
<dbReference type="SUPFAM" id="SSF52121">
    <property type="entry name" value="Lumazine synthase"/>
    <property type="match status" value="1"/>
</dbReference>
<feature type="active site" description="Proton donor" evidence="7">
    <location>
        <position position="86"/>
    </location>
</feature>
<feature type="binding site" evidence="7">
    <location>
        <begin position="54"/>
        <end position="56"/>
    </location>
    <ligand>
        <name>5-amino-6-(D-ribitylamino)uracil</name>
        <dbReference type="ChEBI" id="CHEBI:15934"/>
    </ligand>
</feature>
<keyword evidence="4 7" id="KW-0686">Riboflavin biosynthesis</keyword>
<evidence type="ECO:0000256" key="2">
    <source>
        <dbReference type="ARBA" id="ARBA00007424"/>
    </source>
</evidence>
<feature type="binding site" evidence="7">
    <location>
        <position position="125"/>
    </location>
    <ligand>
        <name>(2S)-2-hydroxy-3-oxobutyl phosphate</name>
        <dbReference type="ChEBI" id="CHEBI:58830"/>
    </ligand>
</feature>
<dbReference type="PANTHER" id="PTHR21058:SF0">
    <property type="entry name" value="6,7-DIMETHYL-8-RIBITYLLUMAZINE SYNTHASE"/>
    <property type="match status" value="1"/>
</dbReference>
<evidence type="ECO:0000313" key="9">
    <source>
        <dbReference type="Proteomes" id="UP000228987"/>
    </source>
</evidence>
<dbReference type="NCBIfam" id="NF009084">
    <property type="entry name" value="PRK12419.1"/>
    <property type="match status" value="1"/>
</dbReference>
<reference evidence="9" key="1">
    <citation type="submission" date="2017-08" db="EMBL/GenBank/DDBJ databases">
        <title>A dynamic microbial community with high functional redundancy inhabits the cold, oxic subseafloor aquifer.</title>
        <authorList>
            <person name="Tully B.J."/>
            <person name="Wheat C.G."/>
            <person name="Glazer B.T."/>
            <person name="Huber J.A."/>
        </authorList>
    </citation>
    <scope>NUCLEOTIDE SEQUENCE [LARGE SCALE GENOMIC DNA]</scope>
</reference>
<dbReference type="EMBL" id="NVWI01000001">
    <property type="protein sequence ID" value="PCJ43467.1"/>
    <property type="molecule type" value="Genomic_DNA"/>
</dbReference>
<dbReference type="GO" id="GO:0009349">
    <property type="term" value="C:riboflavin synthase complex"/>
    <property type="evidence" value="ECO:0007669"/>
    <property type="project" value="InterPro"/>
</dbReference>
<dbReference type="Proteomes" id="UP000228987">
    <property type="component" value="Unassembled WGS sequence"/>
</dbReference>
<dbReference type="AlphaFoldDB" id="A0A2A5CHV7"/>
<feature type="binding site" evidence="7">
    <location>
        <begin position="78"/>
        <end position="80"/>
    </location>
    <ligand>
        <name>5-amino-6-(D-ribitylamino)uracil</name>
        <dbReference type="ChEBI" id="CHEBI:15934"/>
    </ligand>
</feature>
<evidence type="ECO:0000256" key="6">
    <source>
        <dbReference type="ARBA" id="ARBA00048785"/>
    </source>
</evidence>
<feature type="binding site" evidence="7">
    <location>
        <position position="20"/>
    </location>
    <ligand>
        <name>5-amino-6-(D-ribitylamino)uracil</name>
        <dbReference type="ChEBI" id="CHEBI:15934"/>
    </ligand>
</feature>